<evidence type="ECO:0000313" key="2">
    <source>
        <dbReference type="Proteomes" id="UP000022611"/>
    </source>
</evidence>
<comment type="caution">
    <text evidence="1">The sequence shown here is derived from an EMBL/GenBank/DDBJ whole genome shotgun (WGS) entry which is preliminary data.</text>
</comment>
<proteinExistence type="predicted"/>
<dbReference type="Pfam" id="PF06348">
    <property type="entry name" value="DUF1059"/>
    <property type="match status" value="1"/>
</dbReference>
<protein>
    <recommendedName>
        <fullName evidence="3">DUF1059 domain-containing protein</fullName>
    </recommendedName>
</protein>
<name>A0A010RW45_PSEFL</name>
<evidence type="ECO:0000313" key="1">
    <source>
        <dbReference type="EMBL" id="EXF96471.1"/>
    </source>
</evidence>
<dbReference type="RefSeq" id="WP_024264661.1">
    <property type="nucleotide sequence ID" value="NZ_AFOY02000002.1"/>
</dbReference>
<dbReference type="InterPro" id="IPR009409">
    <property type="entry name" value="DUF1059"/>
</dbReference>
<dbReference type="PATRIC" id="fig|1042209.11.peg.374"/>
<dbReference type="HOGENOM" id="CLU_188872_0_0_6"/>
<accession>A0A010RW45</accession>
<dbReference type="AlphaFoldDB" id="A0A010RW45"/>
<dbReference type="eggNOG" id="ENOG5032YPX">
    <property type="taxonomic scope" value="Bacteria"/>
</dbReference>
<sequence>MSRKYIDCREFPSGIKCSVALSADSEKELLEAAAQHAVSVHKHVDSPELRAQLKTMFHDGTPPLEARRA</sequence>
<organism evidence="1 2">
    <name type="scientific">Pseudomonas fluorescens HK44</name>
    <dbReference type="NCBI Taxonomy" id="1042209"/>
    <lineage>
        <taxon>Bacteria</taxon>
        <taxon>Pseudomonadati</taxon>
        <taxon>Pseudomonadota</taxon>
        <taxon>Gammaproteobacteria</taxon>
        <taxon>Pseudomonadales</taxon>
        <taxon>Pseudomonadaceae</taxon>
        <taxon>Pseudomonas</taxon>
    </lineage>
</organism>
<reference evidence="1 2" key="1">
    <citation type="journal article" date="2011" name="J. Bacteriol.">
        <title>Draft genome sequence of the polycyclic aromatic hydrocarbon-degrading, genetically engineered bioluminescent bioreporter Pseudomonas fluorescens HK44.</title>
        <authorList>
            <person name="Chauhan A."/>
            <person name="Layton A.C."/>
            <person name="Williams D.E."/>
            <person name="Smartt A.E."/>
            <person name="Ripp S."/>
            <person name="Karpinets T.V."/>
            <person name="Brown S.D."/>
            <person name="Sayler G.S."/>
        </authorList>
    </citation>
    <scope>NUCLEOTIDE SEQUENCE [LARGE SCALE GENOMIC DNA]</scope>
    <source>
        <strain evidence="1 2">HK44</strain>
    </source>
</reference>
<gene>
    <name evidence="1" type="ORF">HK44_016140</name>
</gene>
<dbReference type="Proteomes" id="UP000022611">
    <property type="component" value="Unassembled WGS sequence"/>
</dbReference>
<dbReference type="EMBL" id="AFOY02000002">
    <property type="protein sequence ID" value="EXF96471.1"/>
    <property type="molecule type" value="Genomic_DNA"/>
</dbReference>
<evidence type="ECO:0008006" key="3">
    <source>
        <dbReference type="Google" id="ProtNLM"/>
    </source>
</evidence>
<dbReference type="OrthoDB" id="4560214at2"/>